<dbReference type="Pfam" id="PF01051">
    <property type="entry name" value="Rep3_N"/>
    <property type="match status" value="1"/>
</dbReference>
<evidence type="ECO:0000313" key="3">
    <source>
        <dbReference type="EMBL" id="QYL33243.1"/>
    </source>
</evidence>
<evidence type="ECO:0000259" key="2">
    <source>
        <dbReference type="Pfam" id="PF01051"/>
    </source>
</evidence>
<dbReference type="GO" id="GO:0006270">
    <property type="term" value="P:DNA replication initiation"/>
    <property type="evidence" value="ECO:0007669"/>
    <property type="project" value="InterPro"/>
</dbReference>
<feature type="domain" description="Initiator Rep protein WH1" evidence="2">
    <location>
        <begin position="21"/>
        <end position="167"/>
    </location>
</feature>
<protein>
    <recommendedName>
        <fullName evidence="2">Initiator Rep protein WH1 domain-containing protein</fullName>
    </recommendedName>
</protein>
<organism evidence="3">
    <name type="scientific">Streptococcus gallolyticus</name>
    <dbReference type="NCBI Taxonomy" id="315405"/>
    <lineage>
        <taxon>Bacteria</taxon>
        <taxon>Bacillati</taxon>
        <taxon>Bacillota</taxon>
        <taxon>Bacilli</taxon>
        <taxon>Lactobacillales</taxon>
        <taxon>Streptococcaceae</taxon>
        <taxon>Streptococcus</taxon>
    </lineage>
</organism>
<reference evidence="3" key="1">
    <citation type="submission" date="2021-07" db="EMBL/GenBank/DDBJ databases">
        <authorList>
            <person name="Qin Y."/>
        </authorList>
    </citation>
    <scope>NUCLEOTIDE SEQUENCE</scope>
    <source>
        <strain evidence="4">Sg53</strain>
        <plasmid evidence="3">p5303</plasmid>
    </source>
</reference>
<comment type="similarity">
    <text evidence="1">Belongs to the initiator RepB protein family.</text>
</comment>
<dbReference type="Pfam" id="PF21205">
    <property type="entry name" value="Rep3_C"/>
    <property type="match status" value="1"/>
</dbReference>
<dbReference type="SUPFAM" id="SSF46785">
    <property type="entry name" value="Winged helix' DNA-binding domain"/>
    <property type="match status" value="2"/>
</dbReference>
<dbReference type="GO" id="GO:0003887">
    <property type="term" value="F:DNA-directed DNA polymerase activity"/>
    <property type="evidence" value="ECO:0007669"/>
    <property type="project" value="InterPro"/>
</dbReference>
<name>A0A8F9WSP1_9STRE</name>
<proteinExistence type="inferred from homology"/>
<dbReference type="EMBL" id="MZ503511">
    <property type="protein sequence ID" value="QYX28999.1"/>
    <property type="molecule type" value="Genomic_DNA"/>
</dbReference>
<evidence type="ECO:0000313" key="4">
    <source>
        <dbReference type="EMBL" id="QYX28999.1"/>
    </source>
</evidence>
<dbReference type="InterPro" id="IPR000525">
    <property type="entry name" value="Initiator_Rep_WH1"/>
</dbReference>
<accession>A0A8F9WSP1</accession>
<evidence type="ECO:0000256" key="1">
    <source>
        <dbReference type="ARBA" id="ARBA00038283"/>
    </source>
</evidence>
<dbReference type="RefSeq" id="WP_024411657.1">
    <property type="nucleotide sequence ID" value="NZ_MZ503509.1"/>
</dbReference>
<dbReference type="InterPro" id="IPR036388">
    <property type="entry name" value="WH-like_DNA-bd_sf"/>
</dbReference>
<dbReference type="AlphaFoldDB" id="A0A8F9WSP1"/>
<dbReference type="Gene3D" id="1.10.10.10">
    <property type="entry name" value="Winged helix-like DNA-binding domain superfamily/Winged helix DNA-binding domain"/>
    <property type="match status" value="2"/>
</dbReference>
<sequence length="272" mass="31768">MQRRKSSKVLDELISRSDYLVVQSNDLAKAFGNLKAFEHKILDYCFSFVQKDSVPNELFTVEIAVLLRFLGLSNSGTNYKRVVEAFKSLNQSTALYLPITKKDGTRGIRMTQLFSFIDYFETGRVEFRFSEYAQPYIFDLKKHFYSFHLRELANVKGKYALILLKLWEAHRFGDRKLTIINGTLDEWQNWFLGEEKRIPAGRFMQNVLTRAVEEIEEKFPVQIVVDVLKRGRNVVGYEIEITDNKRQSKADFFREVADFEAGKTDVLPGWQD</sequence>
<geneLocation type="plasmid" evidence="3">
    <name>p5303</name>
</geneLocation>
<keyword evidence="3" id="KW-0614">Plasmid</keyword>
<dbReference type="EMBL" id="MZ503509">
    <property type="protein sequence ID" value="QYL33243.1"/>
    <property type="molecule type" value="Genomic_DNA"/>
</dbReference>
<dbReference type="InterPro" id="IPR036390">
    <property type="entry name" value="WH_DNA-bd_sf"/>
</dbReference>